<accession>A0ACC2S201</accession>
<gene>
    <name evidence="1" type="ORF">DSO57_1034385</name>
</gene>
<reference evidence="1" key="1">
    <citation type="submission" date="2022-04" db="EMBL/GenBank/DDBJ databases">
        <title>Genome of the entomopathogenic fungus Entomophthora muscae.</title>
        <authorList>
            <person name="Elya C."/>
            <person name="Lovett B.R."/>
            <person name="Lee E."/>
            <person name="Macias A.M."/>
            <person name="Hajek A.E."/>
            <person name="De Bivort B.L."/>
            <person name="Kasson M.T."/>
            <person name="De Fine Licht H.H."/>
            <person name="Stajich J.E."/>
        </authorList>
    </citation>
    <scope>NUCLEOTIDE SEQUENCE</scope>
    <source>
        <strain evidence="1">Berkeley</strain>
    </source>
</reference>
<protein>
    <submittedName>
        <fullName evidence="1">Uncharacterized protein</fullName>
    </submittedName>
</protein>
<evidence type="ECO:0000313" key="1">
    <source>
        <dbReference type="EMBL" id="KAJ9056320.1"/>
    </source>
</evidence>
<keyword evidence="2" id="KW-1185">Reference proteome</keyword>
<proteinExistence type="predicted"/>
<dbReference type="Proteomes" id="UP001165960">
    <property type="component" value="Unassembled WGS sequence"/>
</dbReference>
<name>A0ACC2S201_9FUNG</name>
<dbReference type="EMBL" id="QTSX02005965">
    <property type="protein sequence ID" value="KAJ9056320.1"/>
    <property type="molecule type" value="Genomic_DNA"/>
</dbReference>
<evidence type="ECO:0000313" key="2">
    <source>
        <dbReference type="Proteomes" id="UP001165960"/>
    </source>
</evidence>
<comment type="caution">
    <text evidence="1">The sequence shown here is derived from an EMBL/GenBank/DDBJ whole genome shotgun (WGS) entry which is preliminary data.</text>
</comment>
<sequence length="118" mass="12930">MPPAQDFILGLANQFVSHTGSWRPLATAVNYLVRIASIMYMASQAWPASPMGVHSDSVMGCDSSSLCTAGHPPTSSLEPITRFFPDTFLNPIKDVFGWLKQGFKQKTPSVMEDLLNLL</sequence>
<organism evidence="1 2">
    <name type="scientific">Entomophthora muscae</name>
    <dbReference type="NCBI Taxonomy" id="34485"/>
    <lineage>
        <taxon>Eukaryota</taxon>
        <taxon>Fungi</taxon>
        <taxon>Fungi incertae sedis</taxon>
        <taxon>Zoopagomycota</taxon>
        <taxon>Entomophthoromycotina</taxon>
        <taxon>Entomophthoromycetes</taxon>
        <taxon>Entomophthorales</taxon>
        <taxon>Entomophthoraceae</taxon>
        <taxon>Entomophthora</taxon>
    </lineage>
</organism>